<dbReference type="OrthoDB" id="416454at2759"/>
<dbReference type="SUPFAM" id="SSF56219">
    <property type="entry name" value="DNase I-like"/>
    <property type="match status" value="1"/>
</dbReference>
<feature type="compositionally biased region" description="Polar residues" evidence="2">
    <location>
        <begin position="147"/>
        <end position="163"/>
    </location>
</feature>
<name>A0A1Q9C9B6_SYMMI</name>
<dbReference type="Proteomes" id="UP000186817">
    <property type="component" value="Unassembled WGS sequence"/>
</dbReference>
<dbReference type="Gene3D" id="3.60.10.10">
    <property type="entry name" value="Endonuclease/exonuclease/phosphatase"/>
    <property type="match status" value="1"/>
</dbReference>
<dbReference type="GO" id="GO:0008270">
    <property type="term" value="F:zinc ion binding"/>
    <property type="evidence" value="ECO:0007669"/>
    <property type="project" value="UniProtKB-KW"/>
</dbReference>
<evidence type="ECO:0000313" key="6">
    <source>
        <dbReference type="Proteomes" id="UP000186817"/>
    </source>
</evidence>
<keyword evidence="6" id="KW-1185">Reference proteome</keyword>
<evidence type="ECO:0000256" key="1">
    <source>
        <dbReference type="PROSITE-ProRule" id="PRU00042"/>
    </source>
</evidence>
<dbReference type="InterPro" id="IPR036691">
    <property type="entry name" value="Endo/exonu/phosph_ase_sf"/>
</dbReference>
<dbReference type="Gene3D" id="3.30.420.10">
    <property type="entry name" value="Ribonuclease H-like superfamily/Ribonuclease H"/>
    <property type="match status" value="1"/>
</dbReference>
<gene>
    <name evidence="5" type="ORF">AK812_SmicGene40202</name>
</gene>
<keyword evidence="1" id="KW-0862">Zinc</keyword>
<dbReference type="EMBL" id="LSRX01001476">
    <property type="protein sequence ID" value="OLP79508.1"/>
    <property type="molecule type" value="Genomic_DNA"/>
</dbReference>
<dbReference type="GO" id="GO:0003676">
    <property type="term" value="F:nucleic acid binding"/>
    <property type="evidence" value="ECO:0007669"/>
    <property type="project" value="InterPro"/>
</dbReference>
<evidence type="ECO:0000259" key="3">
    <source>
        <dbReference type="PROSITE" id="PS50157"/>
    </source>
</evidence>
<dbReference type="PROSITE" id="PS50879">
    <property type="entry name" value="RNASE_H_1"/>
    <property type="match status" value="1"/>
</dbReference>
<evidence type="ECO:0000259" key="4">
    <source>
        <dbReference type="PROSITE" id="PS50879"/>
    </source>
</evidence>
<dbReference type="PROSITE" id="PS50157">
    <property type="entry name" value="ZINC_FINGER_C2H2_2"/>
    <property type="match status" value="1"/>
</dbReference>
<feature type="region of interest" description="Disordered" evidence="2">
    <location>
        <begin position="147"/>
        <end position="175"/>
    </location>
</feature>
<protein>
    <recommendedName>
        <fullName evidence="7">RNase H type-1 domain-containing protein</fullName>
    </recommendedName>
</protein>
<comment type="caution">
    <text evidence="5">The sequence shown here is derived from an EMBL/GenBank/DDBJ whole genome shotgun (WGS) entry which is preliminary data.</text>
</comment>
<keyword evidence="1" id="KW-0863">Zinc-finger</keyword>
<dbReference type="InterPro" id="IPR036397">
    <property type="entry name" value="RNaseH_sf"/>
</dbReference>
<feature type="compositionally biased region" description="Pro residues" evidence="2">
    <location>
        <begin position="192"/>
        <end position="206"/>
    </location>
</feature>
<dbReference type="PROSITE" id="PS00028">
    <property type="entry name" value="ZINC_FINGER_C2H2_1"/>
    <property type="match status" value="1"/>
</dbReference>
<dbReference type="GO" id="GO:0004523">
    <property type="term" value="F:RNA-DNA hybrid ribonuclease activity"/>
    <property type="evidence" value="ECO:0007669"/>
    <property type="project" value="InterPro"/>
</dbReference>
<dbReference type="InterPro" id="IPR002156">
    <property type="entry name" value="RNaseH_domain"/>
</dbReference>
<sequence length="2411" mass="264657">MANMLGLHLAFDVHCRVHAEQHSWWQDPRIHDTVDDLGGFGAGCLGAGAITDGSGQGSLSPAFRDTGPGMVPRDKTLEAVGGETLTTSGVISSRILRPAIRSERPLYSRARQALYSVSFSATVESRDYQSPPPFDLHSQVQIALEAQSQRMQPVASSAGSPSLRQAEAQAGMSPGSQVQLLDVKAVVSLPEQPRPPELPPDGPPPQPDRDARTPPRPARGQSVLRPSNSDVIWASKLRILPPEAKDAQIVAAPLGAHKWSCAEHGQSSGTFTVFDSKRHYIIERIDPLATIQEVVALAAAHAPFSVGAVQLLMHPLPGLPKPQVVLRVEGRPPMEFPLVWDLRGIGEPIITWEHFPREPRNIALGKIQAIPGLRKDLISAHASGSIALFDCLGALPARLPADLFTVQHIRATSLQGPSMAALSHTGPARQTGVMEVGNREGRARIGAAPQHQPGLRITVMRGQYMHSIDCTHDNGAVDALILSLLERHHEQKPLPDPFILVLASGQPLRMGYYQEVVLLVQEGTQTASLWDARHLGQDLQINLHPPSQSTCQASAMRHVRTGDLLQPCSGTRCPGMVPLGSLLELCPQLRPYAWPMTSMPSEGFFEQLRVRRRQLGSHRMADGMARIYGPHHGEVFYQAGTGLPPTALQLSTALNFLEGFPSELTVVGTPGPQHVVANFVTQYRHRQDSTVLTPAPGHPGHLLVMLVHRDIEVLPGVPANPHVMLFPQRGLRHGDVLTQMPEPRFFHGEESEEEPEVSDPAGPPPPEPLSGGTSLACVSSHRAPRRQIIFDRPPADAQVKLEERRVQAPQLSADRLLRVATPQGRRGLPVKASCKLGEGANAQAAEAIQLQALLPPLPAKLESSLRFATNTDVRTHALAPFRIEQLAIEVAHIPLHTKAHQLVHSLEPLPPEQTGDKAMLFVDGSSDPKTGQGAWAIAVIVDYQACWYWGGFACDRIQGHLHDVHSAFEAELLAQLVAHLVIAASSWQQSCIIFDATAAASIATSQAHAQHWGALPKAAAAAHLYLLTQGRTPGLQHTKSHSGHPGNELADSLATWAQLNGASHTELSAHLTSLVTEGVLDWLWLPEASHSNPVWPQLSSVGTSATCPLPRAATPTVRPADWTMPQRERQQPARKIKLRLCTYNTLSAKSCLQRHSLQSFMRHHSLDVFFLQESREDTEAVRVVDGVRRFASPPDQGQLGCQIWVDVTKQPHAWDAKAFAVLHSHPRLLAVRAVYHGQPLLLVSGHARTSKTKEEDLQPWWHMLDALLRKVPRGHVPMMGLDANAHRAATTPHNANAYHMEALMAQQALCSSGTTSADGQPLCTWRSPHGQAFCIDYVLVPSLWQDHMKVLGTVPILDEHSGIDHEPLLVELEVQVAPGSRKTHTRLDVEKMHTEEGRKVIEGIFHSAPCPPWEVDVDSHLMMLNRHFQQQLMTHFRPQPSRPRNPVASSDTWALLLQKRLLRKQHRRRSIAWARECLHFCFRTWAAQRDATGPTTARFLHKLARAVINETLYGTRLKGLARRIRAAARTDEALYTRRVFAEASKEGPARKAHLIRAVLNKSGRRYKPPQVAIVLHEDGHDLTEPAQVLKRLGQHFARAEQATEVPMCQLADEPFPDQLPAWEDAQQLPTIADLARGFAGLKRRKAPGLSGLCGDFYQAAPALAAAHHYPLVLKMAARGTAPTLWTGSLSIPLAKPAKDRFSVTGYRAIALLESAAKAIGRALRPQLLEGLESIVHPGTSGARRGFPLEVPSLTGQAFLDYLKVNKQNGALLYVDGVSAFYSTNRAVLGQGTDEARAQWISSLPIEPDIKAVYIDIVRGRSCLEHAQISAMAKRLVSAGFRATWFTTLPEDEWIFRTTAGTIPGAPLADLLFQLAVAPVFNSLQACLERENLDARIGGACALSLTGVAMNFEEGKSEAIVQFHGPGASAARESLYIHSRGRVSVTLPGGPVKQLVCTETYVHLGSKCNPSCDAAPDIQRRKVMAATVGKQVCKRLLRNPELQPAEKQHFLFSLVLGRFLHGMATWALTTLREKSAFRAAYVSLLKPAVRPMLKVPCWRLSQRQICIVMKALLPDEALGLARVRLVAQAKHKGTDFLHKLLQGARVWQEQAYLDVQWLVALKLHEKLGRWWQHADRSNFLCTWPLSTEETRNLLRKARKDCIARRSQEVPAILSYAKAMAAAEERGLLHFNLPCPQAQHVCPECGDCFRTAAAQAAHRSKAHGQKAAQQAAVGTVCYCCQKQYWSTRRLREHMRKSPSCAATYEQADLEPVPDEVYDCNAFPVTQFIGPAPWWSTMQPGPVAPRSVAPSGSATTLQAVFQAIQIPEDIPSFLRRAVLTDRALLEAFVADHSGSRSAAVPLRDFALQWLQAFLSGSSAPDFEAAGYRLVQRREDMLFASSTVMSDLLTAWTAC</sequence>
<feature type="domain" description="C2H2-type" evidence="3">
    <location>
        <begin position="2198"/>
        <end position="2226"/>
    </location>
</feature>
<dbReference type="SUPFAM" id="SSF53098">
    <property type="entry name" value="Ribonuclease H-like"/>
    <property type="match status" value="1"/>
</dbReference>
<proteinExistence type="predicted"/>
<feature type="domain" description="RNase H type-1" evidence="4">
    <location>
        <begin position="914"/>
        <end position="1059"/>
    </location>
</feature>
<keyword evidence="1" id="KW-0479">Metal-binding</keyword>
<evidence type="ECO:0008006" key="7">
    <source>
        <dbReference type="Google" id="ProtNLM"/>
    </source>
</evidence>
<dbReference type="Pfam" id="PF00075">
    <property type="entry name" value="RNase_H"/>
    <property type="match status" value="1"/>
</dbReference>
<accession>A0A1Q9C9B6</accession>
<dbReference type="InterPro" id="IPR012337">
    <property type="entry name" value="RNaseH-like_sf"/>
</dbReference>
<feature type="region of interest" description="Disordered" evidence="2">
    <location>
        <begin position="190"/>
        <end position="225"/>
    </location>
</feature>
<dbReference type="InterPro" id="IPR013087">
    <property type="entry name" value="Znf_C2H2_type"/>
</dbReference>
<feature type="region of interest" description="Disordered" evidence="2">
    <location>
        <begin position="747"/>
        <end position="776"/>
    </location>
</feature>
<evidence type="ECO:0000256" key="2">
    <source>
        <dbReference type="SAM" id="MobiDB-lite"/>
    </source>
</evidence>
<reference evidence="5 6" key="1">
    <citation type="submission" date="2016-02" db="EMBL/GenBank/DDBJ databases">
        <title>Genome analysis of coral dinoflagellate symbionts highlights evolutionary adaptations to a symbiotic lifestyle.</title>
        <authorList>
            <person name="Aranda M."/>
            <person name="Li Y."/>
            <person name="Liew Y.J."/>
            <person name="Baumgarten S."/>
            <person name="Simakov O."/>
            <person name="Wilson M."/>
            <person name="Piel J."/>
            <person name="Ashoor H."/>
            <person name="Bougouffa S."/>
            <person name="Bajic V.B."/>
            <person name="Ryu T."/>
            <person name="Ravasi T."/>
            <person name="Bayer T."/>
            <person name="Micklem G."/>
            <person name="Kim H."/>
            <person name="Bhak J."/>
            <person name="Lajeunesse T.C."/>
            <person name="Voolstra C.R."/>
        </authorList>
    </citation>
    <scope>NUCLEOTIDE SEQUENCE [LARGE SCALE GENOMIC DNA]</scope>
    <source>
        <strain evidence="5 6">CCMP2467</strain>
    </source>
</reference>
<organism evidence="5 6">
    <name type="scientific">Symbiodinium microadriaticum</name>
    <name type="common">Dinoflagellate</name>
    <name type="synonym">Zooxanthella microadriatica</name>
    <dbReference type="NCBI Taxonomy" id="2951"/>
    <lineage>
        <taxon>Eukaryota</taxon>
        <taxon>Sar</taxon>
        <taxon>Alveolata</taxon>
        <taxon>Dinophyceae</taxon>
        <taxon>Suessiales</taxon>
        <taxon>Symbiodiniaceae</taxon>
        <taxon>Symbiodinium</taxon>
    </lineage>
</organism>
<dbReference type="PANTHER" id="PTHR19446">
    <property type="entry name" value="REVERSE TRANSCRIPTASES"/>
    <property type="match status" value="1"/>
</dbReference>
<evidence type="ECO:0000313" key="5">
    <source>
        <dbReference type="EMBL" id="OLP79508.1"/>
    </source>
</evidence>